<dbReference type="KEGG" id="pno:SNOG_04500"/>
<dbReference type="EMBL" id="CH445330">
    <property type="protein sequence ID" value="EAT88260.1"/>
    <property type="molecule type" value="Genomic_DNA"/>
</dbReference>
<proteinExistence type="predicted"/>
<dbReference type="GeneID" id="5971785"/>
<accession>Q0UUR4</accession>
<dbReference type="RefSeq" id="XP_001794917.1">
    <property type="nucleotide sequence ID" value="XM_001794865.1"/>
</dbReference>
<keyword evidence="1" id="KW-0812">Transmembrane</keyword>
<evidence type="ECO:0000313" key="2">
    <source>
        <dbReference type="EMBL" id="EAT88260.1"/>
    </source>
</evidence>
<organism evidence="2 3">
    <name type="scientific">Phaeosphaeria nodorum (strain SN15 / ATCC MYA-4574 / FGSC 10173)</name>
    <name type="common">Glume blotch fungus</name>
    <name type="synonym">Parastagonospora nodorum</name>
    <dbReference type="NCBI Taxonomy" id="321614"/>
    <lineage>
        <taxon>Eukaryota</taxon>
        <taxon>Fungi</taxon>
        <taxon>Dikarya</taxon>
        <taxon>Ascomycota</taxon>
        <taxon>Pezizomycotina</taxon>
        <taxon>Dothideomycetes</taxon>
        <taxon>Pleosporomycetidae</taxon>
        <taxon>Pleosporales</taxon>
        <taxon>Pleosporineae</taxon>
        <taxon>Phaeosphaeriaceae</taxon>
        <taxon>Parastagonospora</taxon>
    </lineage>
</organism>
<name>Q0UUR4_PHANO</name>
<reference evidence="3" key="1">
    <citation type="journal article" date="2007" name="Plant Cell">
        <title>Dothideomycete-plant interactions illuminated by genome sequencing and EST analysis of the wheat pathogen Stagonospora nodorum.</title>
        <authorList>
            <person name="Hane J.K."/>
            <person name="Lowe R.G."/>
            <person name="Solomon P.S."/>
            <person name="Tan K.C."/>
            <person name="Schoch C.L."/>
            <person name="Spatafora J.W."/>
            <person name="Crous P.W."/>
            <person name="Kodira C."/>
            <person name="Birren B.W."/>
            <person name="Galagan J.E."/>
            <person name="Torriani S.F."/>
            <person name="McDonald B.A."/>
            <person name="Oliver R.P."/>
        </authorList>
    </citation>
    <scope>NUCLEOTIDE SEQUENCE [LARGE SCALE GENOMIC DNA]</scope>
    <source>
        <strain evidence="3">SN15 / ATCC MYA-4574 / FGSC 10173</strain>
    </source>
</reference>
<keyword evidence="1" id="KW-1133">Transmembrane helix</keyword>
<keyword evidence="1" id="KW-0472">Membrane</keyword>
<evidence type="ECO:0000256" key="1">
    <source>
        <dbReference type="SAM" id="Phobius"/>
    </source>
</evidence>
<dbReference type="AlphaFoldDB" id="Q0UUR4"/>
<sequence length="67" mass="7425">MLDEVCISWVQAIPVQIIRPIWRRPASMIGTGGVLSISILSFSSWIFRNSSRNGSLQSDAMSEDVTI</sequence>
<protein>
    <submittedName>
        <fullName evidence="2">Uncharacterized protein</fullName>
    </submittedName>
</protein>
<evidence type="ECO:0000313" key="3">
    <source>
        <dbReference type="Proteomes" id="UP000001055"/>
    </source>
</evidence>
<gene>
    <name evidence="2" type="ORF">SNOG_04500</name>
</gene>
<dbReference type="Proteomes" id="UP000001055">
    <property type="component" value="Unassembled WGS sequence"/>
</dbReference>
<dbReference type="InParanoid" id="Q0UUR4"/>
<feature type="transmembrane region" description="Helical" evidence="1">
    <location>
        <begin position="28"/>
        <end position="47"/>
    </location>
</feature>